<dbReference type="STRING" id="98765.A0A2R6R0X4"/>
<sequence>MNPHSEVSDTSEKRATLNTYLRTYWELLQSGRKGAGRQYVKTVVAQAWLNKFTTNSSDSTLKLRLCKWFEGKNRLKSRAGVPKAGRQTTHLRSPRRRSAREFFAKDIQQELKNATNDRMTLDHSPKAHRLKVRNTVLNEMWASLDEERQELHKRQSTTQHAAALRQRRETMTNITLEDNVRILDEELVPVVIRDFQRLLPGWSFDLKMGGPIGTNQQIVYRQYVVLDSHSLLRFIDHSLVATTCLQRGSLDITSLPIKRLQIPLDR</sequence>
<reference evidence="2 3" key="1">
    <citation type="submission" date="2018-02" db="EMBL/GenBank/DDBJ databases">
        <title>Genome sequence of the basidiomycete white-rot fungus Phlebia centrifuga.</title>
        <authorList>
            <person name="Granchi Z."/>
            <person name="Peng M."/>
            <person name="de Vries R.P."/>
            <person name="Hilden K."/>
            <person name="Makela M.R."/>
            <person name="Grigoriev I."/>
            <person name="Riley R."/>
        </authorList>
    </citation>
    <scope>NUCLEOTIDE SEQUENCE [LARGE SCALE GENOMIC DNA]</scope>
    <source>
        <strain evidence="2 3">FBCC195</strain>
    </source>
</reference>
<dbReference type="Proteomes" id="UP000186601">
    <property type="component" value="Unassembled WGS sequence"/>
</dbReference>
<keyword evidence="3" id="KW-1185">Reference proteome</keyword>
<feature type="region of interest" description="Disordered" evidence="1">
    <location>
        <begin position="77"/>
        <end position="96"/>
    </location>
</feature>
<proteinExistence type="predicted"/>
<dbReference type="EMBL" id="MLYV02000286">
    <property type="protein sequence ID" value="PSS18893.1"/>
    <property type="molecule type" value="Genomic_DNA"/>
</dbReference>
<evidence type="ECO:0000256" key="1">
    <source>
        <dbReference type="SAM" id="MobiDB-lite"/>
    </source>
</evidence>
<gene>
    <name evidence="2" type="ORF">PHLCEN_2v3179</name>
</gene>
<comment type="caution">
    <text evidence="2">The sequence shown here is derived from an EMBL/GenBank/DDBJ whole genome shotgun (WGS) entry which is preliminary data.</text>
</comment>
<evidence type="ECO:0000313" key="2">
    <source>
        <dbReference type="EMBL" id="PSS18893.1"/>
    </source>
</evidence>
<name>A0A2R6R0X4_9APHY</name>
<dbReference type="AlphaFoldDB" id="A0A2R6R0X4"/>
<evidence type="ECO:0000313" key="3">
    <source>
        <dbReference type="Proteomes" id="UP000186601"/>
    </source>
</evidence>
<organism evidence="2 3">
    <name type="scientific">Hermanssonia centrifuga</name>
    <dbReference type="NCBI Taxonomy" id="98765"/>
    <lineage>
        <taxon>Eukaryota</taxon>
        <taxon>Fungi</taxon>
        <taxon>Dikarya</taxon>
        <taxon>Basidiomycota</taxon>
        <taxon>Agaricomycotina</taxon>
        <taxon>Agaricomycetes</taxon>
        <taxon>Polyporales</taxon>
        <taxon>Meruliaceae</taxon>
        <taxon>Hermanssonia</taxon>
    </lineage>
</organism>
<accession>A0A2R6R0X4</accession>
<protein>
    <submittedName>
        <fullName evidence="2">Uncharacterized protein</fullName>
    </submittedName>
</protein>